<dbReference type="Proteomes" id="UP000464787">
    <property type="component" value="Chromosome"/>
</dbReference>
<proteinExistence type="predicted"/>
<evidence type="ECO:0008006" key="3">
    <source>
        <dbReference type="Google" id="ProtNLM"/>
    </source>
</evidence>
<evidence type="ECO:0000313" key="1">
    <source>
        <dbReference type="EMBL" id="QHI97272.1"/>
    </source>
</evidence>
<dbReference type="AlphaFoldDB" id="A0A857J2H8"/>
<dbReference type="EMBL" id="CP047650">
    <property type="protein sequence ID" value="QHI97272.1"/>
    <property type="molecule type" value="Genomic_DNA"/>
</dbReference>
<dbReference type="RefSeq" id="WP_160550790.1">
    <property type="nucleotide sequence ID" value="NZ_CP047650.1"/>
</dbReference>
<name>A0A857J2H8_9BURK</name>
<protein>
    <recommendedName>
        <fullName evidence="3">DUF883 domain-containing protein</fullName>
    </recommendedName>
</protein>
<accession>A0A857J2H8</accession>
<gene>
    <name evidence="1" type="ORF">GT347_04315</name>
</gene>
<sequence>MSIESVEDSSLFGKPSVDPEGVVGKAAASAHDTVDKAAQRAQSAFDCAHDYIDQAVEAPRNVIRDNPVASVVLALAVGFLWGRLGASRD</sequence>
<keyword evidence="2" id="KW-1185">Reference proteome</keyword>
<dbReference type="KEGG" id="xyk:GT347_04315"/>
<evidence type="ECO:0000313" key="2">
    <source>
        <dbReference type="Proteomes" id="UP000464787"/>
    </source>
</evidence>
<reference evidence="1 2" key="1">
    <citation type="submission" date="2020-01" db="EMBL/GenBank/DDBJ databases">
        <title>Genome sequencing of strain KACC 21265.</title>
        <authorList>
            <person name="Heo J."/>
            <person name="Kim S.-J."/>
            <person name="Kim J.-S."/>
            <person name="Hong S.-B."/>
            <person name="Kwon S.-W."/>
        </authorList>
    </citation>
    <scope>NUCLEOTIDE SEQUENCE [LARGE SCALE GENOMIC DNA]</scope>
    <source>
        <strain evidence="1 2">KACC 21265</strain>
    </source>
</reference>
<organism evidence="1 2">
    <name type="scientific">Xylophilus rhododendri</name>
    <dbReference type="NCBI Taxonomy" id="2697032"/>
    <lineage>
        <taxon>Bacteria</taxon>
        <taxon>Pseudomonadati</taxon>
        <taxon>Pseudomonadota</taxon>
        <taxon>Betaproteobacteria</taxon>
        <taxon>Burkholderiales</taxon>
        <taxon>Xylophilus</taxon>
    </lineage>
</organism>